<sequence length="173" mass="17829">MLAFRLLGKLALLIVPATFAFTITTPSDLQGWTSKGPQPLNWQRVDTDPTSFAVVLVNQVQGTGFSPVVIDQGVDGTTGQTLCQPPSGGWPVGVGFQVNLIPNATALDSILAQSQVFNITVSTTTSTGTSSNIASPTTTQPRSTQSGGDGTSKSAAISTVLFTSGFLLVGLSL</sequence>
<feature type="region of interest" description="Disordered" evidence="2">
    <location>
        <begin position="124"/>
        <end position="151"/>
    </location>
</feature>
<evidence type="ECO:0000313" key="6">
    <source>
        <dbReference type="Proteomes" id="UP000054270"/>
    </source>
</evidence>
<reference evidence="6" key="1">
    <citation type="submission" date="2014-04" db="EMBL/GenBank/DDBJ databases">
        <title>Evolutionary Origins and Diversification of the Mycorrhizal Mutualists.</title>
        <authorList>
            <consortium name="DOE Joint Genome Institute"/>
            <consortium name="Mycorrhizal Genomics Consortium"/>
            <person name="Kohler A."/>
            <person name="Kuo A."/>
            <person name="Nagy L.G."/>
            <person name="Floudas D."/>
            <person name="Copeland A."/>
            <person name="Barry K.W."/>
            <person name="Cichocki N."/>
            <person name="Veneault-Fourrey C."/>
            <person name="LaButti K."/>
            <person name="Lindquist E.A."/>
            <person name="Lipzen A."/>
            <person name="Lundell T."/>
            <person name="Morin E."/>
            <person name="Murat C."/>
            <person name="Riley R."/>
            <person name="Ohm R."/>
            <person name="Sun H."/>
            <person name="Tunlid A."/>
            <person name="Henrissat B."/>
            <person name="Grigoriev I.V."/>
            <person name="Hibbett D.S."/>
            <person name="Martin F."/>
        </authorList>
    </citation>
    <scope>NUCLEOTIDE SEQUENCE [LARGE SCALE GENOMIC DNA]</scope>
    <source>
        <strain evidence="6">FD-334 SS-4</strain>
    </source>
</reference>
<evidence type="ECO:0000256" key="2">
    <source>
        <dbReference type="SAM" id="MobiDB-lite"/>
    </source>
</evidence>
<dbReference type="Pfam" id="PF10342">
    <property type="entry name" value="Kre9_KNH"/>
    <property type="match status" value="1"/>
</dbReference>
<dbReference type="OMA" id="ANEIHTI"/>
<dbReference type="AlphaFoldDB" id="A0A0D2LKM4"/>
<dbReference type="Proteomes" id="UP000054270">
    <property type="component" value="Unassembled WGS sequence"/>
</dbReference>
<evidence type="ECO:0000256" key="3">
    <source>
        <dbReference type="SAM" id="SignalP"/>
    </source>
</evidence>
<dbReference type="PANTHER" id="PTHR35185">
    <property type="entry name" value="SERINE/THREONINE-RICH PROTEIN ADG2-RELATED"/>
    <property type="match status" value="1"/>
</dbReference>
<name>A0A0D2LKM4_HYPSF</name>
<dbReference type="EMBL" id="KN817521">
    <property type="protein sequence ID" value="KJA28287.1"/>
    <property type="molecule type" value="Genomic_DNA"/>
</dbReference>
<evidence type="ECO:0000313" key="5">
    <source>
        <dbReference type="EMBL" id="KJA28287.1"/>
    </source>
</evidence>
<dbReference type="OrthoDB" id="5316007at2759"/>
<proteinExistence type="predicted"/>
<feature type="domain" description="Yeast cell wall synthesis Kre9/Knh1-like N-terminal" evidence="4">
    <location>
        <begin position="25"/>
        <end position="119"/>
    </location>
</feature>
<dbReference type="InterPro" id="IPR052479">
    <property type="entry name" value="GPI-anchor_Adhesion_Reg"/>
</dbReference>
<keyword evidence="6" id="KW-1185">Reference proteome</keyword>
<evidence type="ECO:0000256" key="1">
    <source>
        <dbReference type="ARBA" id="ARBA00022729"/>
    </source>
</evidence>
<protein>
    <recommendedName>
        <fullName evidence="4">Yeast cell wall synthesis Kre9/Knh1-like N-terminal domain-containing protein</fullName>
    </recommendedName>
</protein>
<organism evidence="5 6">
    <name type="scientific">Hypholoma sublateritium (strain FD-334 SS-4)</name>
    <dbReference type="NCBI Taxonomy" id="945553"/>
    <lineage>
        <taxon>Eukaryota</taxon>
        <taxon>Fungi</taxon>
        <taxon>Dikarya</taxon>
        <taxon>Basidiomycota</taxon>
        <taxon>Agaricomycotina</taxon>
        <taxon>Agaricomycetes</taxon>
        <taxon>Agaricomycetidae</taxon>
        <taxon>Agaricales</taxon>
        <taxon>Agaricineae</taxon>
        <taxon>Strophariaceae</taxon>
        <taxon>Hypholoma</taxon>
    </lineage>
</organism>
<gene>
    <name evidence="5" type="ORF">HYPSUDRAFT_33604</name>
</gene>
<feature type="signal peptide" evidence="3">
    <location>
        <begin position="1"/>
        <end position="20"/>
    </location>
</feature>
<dbReference type="STRING" id="945553.A0A0D2LKM4"/>
<dbReference type="InterPro" id="IPR018466">
    <property type="entry name" value="Kre9/Knh1-like_N"/>
</dbReference>
<keyword evidence="1 3" id="KW-0732">Signal</keyword>
<dbReference type="PANTHER" id="PTHR35185:SF1">
    <property type="entry name" value="UPF0619 GPI-ANCHORED MEMBRANE PROTEIN C1322.10"/>
    <property type="match status" value="1"/>
</dbReference>
<feature type="compositionally biased region" description="Low complexity" evidence="2">
    <location>
        <begin position="124"/>
        <end position="146"/>
    </location>
</feature>
<evidence type="ECO:0000259" key="4">
    <source>
        <dbReference type="Pfam" id="PF10342"/>
    </source>
</evidence>
<accession>A0A0D2LKM4</accession>
<feature type="chain" id="PRO_5002247106" description="Yeast cell wall synthesis Kre9/Knh1-like N-terminal domain-containing protein" evidence="3">
    <location>
        <begin position="21"/>
        <end position="173"/>
    </location>
</feature>